<dbReference type="EMBL" id="CP036272">
    <property type="protein sequence ID" value="QDT62691.1"/>
    <property type="molecule type" value="Genomic_DNA"/>
</dbReference>
<dbReference type="InterPro" id="IPR032710">
    <property type="entry name" value="NTF2-like_dom_sf"/>
</dbReference>
<dbReference type="NCBIfam" id="TIGR02246">
    <property type="entry name" value="SgcJ/EcaC family oxidoreductase"/>
    <property type="match status" value="1"/>
</dbReference>
<name>A0A517T2Z0_9BACT</name>
<accession>A0A517T2Z0</accession>
<evidence type="ECO:0000259" key="2">
    <source>
        <dbReference type="Pfam" id="PF13577"/>
    </source>
</evidence>
<feature type="signal peptide" evidence="1">
    <location>
        <begin position="1"/>
        <end position="21"/>
    </location>
</feature>
<proteinExistence type="predicted"/>
<gene>
    <name evidence="3" type="ORF">SV7mr_52410</name>
</gene>
<evidence type="ECO:0000256" key="1">
    <source>
        <dbReference type="SAM" id="SignalP"/>
    </source>
</evidence>
<dbReference type="RefSeq" id="WP_145277613.1">
    <property type="nucleotide sequence ID" value="NZ_CP036272.1"/>
</dbReference>
<feature type="domain" description="SnoaL-like" evidence="2">
    <location>
        <begin position="39"/>
        <end position="156"/>
    </location>
</feature>
<feature type="chain" id="PRO_5021728925" evidence="1">
    <location>
        <begin position="22"/>
        <end position="315"/>
    </location>
</feature>
<dbReference type="Gene3D" id="3.10.450.50">
    <property type="match status" value="1"/>
</dbReference>
<dbReference type="Proteomes" id="UP000315003">
    <property type="component" value="Chromosome"/>
</dbReference>
<evidence type="ECO:0000313" key="4">
    <source>
        <dbReference type="Proteomes" id="UP000315003"/>
    </source>
</evidence>
<evidence type="ECO:0000313" key="3">
    <source>
        <dbReference type="EMBL" id="QDT62691.1"/>
    </source>
</evidence>
<dbReference type="InterPro" id="IPR011944">
    <property type="entry name" value="Steroid_delta5-4_isomerase"/>
</dbReference>
<keyword evidence="4" id="KW-1185">Reference proteome</keyword>
<dbReference type="AlphaFoldDB" id="A0A517T2Z0"/>
<dbReference type="Pfam" id="PF13577">
    <property type="entry name" value="SnoaL_4"/>
    <property type="match status" value="1"/>
</dbReference>
<dbReference type="SUPFAM" id="SSF54427">
    <property type="entry name" value="NTF2-like"/>
    <property type="match status" value="1"/>
</dbReference>
<keyword evidence="1" id="KW-0732">Signal</keyword>
<reference evidence="3 4" key="1">
    <citation type="submission" date="2019-02" db="EMBL/GenBank/DDBJ databases">
        <title>Deep-cultivation of Planctomycetes and their phenomic and genomic characterization uncovers novel biology.</title>
        <authorList>
            <person name="Wiegand S."/>
            <person name="Jogler M."/>
            <person name="Boedeker C."/>
            <person name="Pinto D."/>
            <person name="Vollmers J."/>
            <person name="Rivas-Marin E."/>
            <person name="Kohn T."/>
            <person name="Peeters S.H."/>
            <person name="Heuer A."/>
            <person name="Rast P."/>
            <person name="Oberbeckmann S."/>
            <person name="Bunk B."/>
            <person name="Jeske O."/>
            <person name="Meyerdierks A."/>
            <person name="Storesund J.E."/>
            <person name="Kallscheuer N."/>
            <person name="Luecker S."/>
            <person name="Lage O.M."/>
            <person name="Pohl T."/>
            <person name="Merkel B.J."/>
            <person name="Hornburger P."/>
            <person name="Mueller R.-W."/>
            <person name="Bruemmer F."/>
            <person name="Labrenz M."/>
            <person name="Spormann A.M."/>
            <person name="Op den Camp H."/>
            <person name="Overmann J."/>
            <person name="Amann R."/>
            <person name="Jetten M.S.M."/>
            <person name="Mascher T."/>
            <person name="Medema M.H."/>
            <person name="Devos D.P."/>
            <person name="Kaster A.-K."/>
            <person name="Ovreas L."/>
            <person name="Rohde M."/>
            <person name="Galperin M.Y."/>
            <person name="Jogler C."/>
        </authorList>
    </citation>
    <scope>NUCLEOTIDE SEQUENCE [LARGE SCALE GENOMIC DNA]</scope>
    <source>
        <strain evidence="3 4">SV_7m_r</strain>
    </source>
</reference>
<protein>
    <submittedName>
        <fullName evidence="3">SnoaL-like domain protein</fullName>
    </submittedName>
</protein>
<organism evidence="3 4">
    <name type="scientific">Stieleria bergensis</name>
    <dbReference type="NCBI Taxonomy" id="2528025"/>
    <lineage>
        <taxon>Bacteria</taxon>
        <taxon>Pseudomonadati</taxon>
        <taxon>Planctomycetota</taxon>
        <taxon>Planctomycetia</taxon>
        <taxon>Pirellulales</taxon>
        <taxon>Pirellulaceae</taxon>
        <taxon>Stieleria</taxon>
    </lineage>
</organism>
<dbReference type="OrthoDB" id="263788at2"/>
<dbReference type="InterPro" id="IPR037401">
    <property type="entry name" value="SnoaL-like"/>
</dbReference>
<sequence length="315" mass="34636" precursor="true">MKLKHWFFASLSLLFTSSLSGQEAATTAPIQESQPAPTTESAQAIQRLVKDYVTAFNAANVEELASFWAIDGIFVDHATGDEVKGREALAESFRETFELHPGLKLECSTQAIRETSPREIVEDGQAIVTRADGTVSRTLYQVQYVKKDTGWQIVRVTDNVSPSQPASSGPAAADPLSQLDWLQGEWQDKAGDSTIRMSCQRTRGGKFLSRKYTVTIGEDVRSSGLQLISWDAASQQIRSYLFDEEGTVVQATWTKDGDQWRIESVGTFGDGGQGSSTSIVTPLDEASYRVEKVKRVIDGQILPNLEPAIVVRQPE</sequence>